<dbReference type="EMBL" id="LK052937">
    <property type="protein sequence ID" value="CDR36886.1"/>
    <property type="molecule type" value="Genomic_DNA"/>
</dbReference>
<name>A0A061AH41_RHOTO</name>
<protein>
    <submittedName>
        <fullName evidence="2">RHTO0S02e08152g1_1</fullName>
    </submittedName>
</protein>
<proteinExistence type="predicted"/>
<dbReference type="AlphaFoldDB" id="A0A061AH41"/>
<reference evidence="2" key="1">
    <citation type="journal article" date="2014" name="Genome Announc.">
        <title>Draft genome sequence of Rhodosporidium toruloides CECT1137, an oleaginous yeast of biotechnological interest.</title>
        <authorList>
            <person name="Morin N."/>
            <person name="Calcas X."/>
            <person name="Devillers H."/>
            <person name="Durrens P."/>
            <person name="Sherman D.J."/>
            <person name="Nicaud J.-M."/>
            <person name="Neuveglise C."/>
        </authorList>
    </citation>
    <scope>NUCLEOTIDE SEQUENCE</scope>
    <source>
        <strain evidence="2">CECT1137</strain>
    </source>
</reference>
<feature type="chain" id="PRO_5001597936" evidence="1">
    <location>
        <begin position="30"/>
        <end position="290"/>
    </location>
</feature>
<accession>A0A061AH41</accession>
<gene>
    <name evidence="2" type="ORF">RHTO0S_02e08152g</name>
</gene>
<evidence type="ECO:0000256" key="1">
    <source>
        <dbReference type="SAM" id="SignalP"/>
    </source>
</evidence>
<evidence type="ECO:0000313" key="2">
    <source>
        <dbReference type="EMBL" id="CDR36886.1"/>
    </source>
</evidence>
<sequence>MGATEGSARVTAGYGVAVRLLCLVKAGLAFQIVEDALAFLDEHSARTPPTSSAPLNPPVLRVPPETWANVRAHLIALGVEEAEQELLRVFIDHLKKHGECFDPSEVPSSFTEGELWSSANEAGAELPDDVGEWFPSGWETGVFRLGTYFGLEVDLSPIRPQTLVEGYDTDYTLDSAVLLQLPSEDNGIEIETHTGIDLVSGFGCFGLPKSLPVDADKSFKPLIMQFDLDPVEIRLRQAKLSTVASVKEEAEERLFKPDDDHYATSGHFPSIPRDKVEPKWLIVCVTSLQA</sequence>
<organism evidence="2">
    <name type="scientific">Rhodotorula toruloides</name>
    <name type="common">Yeast</name>
    <name type="synonym">Rhodosporidium toruloides</name>
    <dbReference type="NCBI Taxonomy" id="5286"/>
    <lineage>
        <taxon>Eukaryota</taxon>
        <taxon>Fungi</taxon>
        <taxon>Dikarya</taxon>
        <taxon>Basidiomycota</taxon>
        <taxon>Pucciniomycotina</taxon>
        <taxon>Microbotryomycetes</taxon>
        <taxon>Sporidiobolales</taxon>
        <taxon>Sporidiobolaceae</taxon>
        <taxon>Rhodotorula</taxon>
    </lineage>
</organism>
<keyword evidence="1" id="KW-0732">Signal</keyword>
<feature type="signal peptide" evidence="1">
    <location>
        <begin position="1"/>
        <end position="29"/>
    </location>
</feature>